<accession>A0ACB5SJF3</accession>
<keyword evidence="2" id="KW-1185">Reference proteome</keyword>
<organism evidence="1 2">
    <name type="scientific">Neofusicoccum parvum</name>
    <dbReference type="NCBI Taxonomy" id="310453"/>
    <lineage>
        <taxon>Eukaryota</taxon>
        <taxon>Fungi</taxon>
        <taxon>Dikarya</taxon>
        <taxon>Ascomycota</taxon>
        <taxon>Pezizomycotina</taxon>
        <taxon>Dothideomycetes</taxon>
        <taxon>Dothideomycetes incertae sedis</taxon>
        <taxon>Botryosphaeriales</taxon>
        <taxon>Botryosphaeriaceae</taxon>
        <taxon>Neofusicoccum</taxon>
    </lineage>
</organism>
<dbReference type="Proteomes" id="UP001165186">
    <property type="component" value="Unassembled WGS sequence"/>
</dbReference>
<comment type="caution">
    <text evidence="1">The sequence shown here is derived from an EMBL/GenBank/DDBJ whole genome shotgun (WGS) entry which is preliminary data.</text>
</comment>
<evidence type="ECO:0000313" key="1">
    <source>
        <dbReference type="EMBL" id="GME43934.1"/>
    </source>
</evidence>
<sequence>MAHALGSLFNIEDSKPITAPGLTRQNPPSIRTCPSDRELDDLIFGERVAGPAAPSKHDAARTPTTPNDLEGASRPPSPTEEPTPAVQTLWSPPMNRWRVLCACLVYFGNGLNDAAPGALIPYMEAHYSIGYAVVSLIFVANAAGFVAAAPLTDALRARLGRARALMLSEAVMAAGYVVVVCTPPFAAVVAAFFLLGFGCAINLALNNVFCANLHGSTVILGMAHGSYGIGGTVGPVAATALASGGVVWSRFYFVTLGIRAACVAFTAWAWWNVEKEEREAAALLTELERTASRRAAAAAAAAVEGDGGRVEVRQSSKRELLKQAVRNRVTLIGALFIFMYQGAEVTIAGWVISFLINYRGGEPGQVGYVTAGFFGGITIGRFALTPFCHRFGETRAIYVLTTGVLIFDVLVWQIPNLISNTIFVCIVGLLLGPVYPCAQTIFSRLLPRRIQTTCVGFIASAGSSGGAVMPFLTGLLAQVAGTWVLHPVCVVSFVGMVGCWLALPTVGKRRE</sequence>
<dbReference type="EMBL" id="BSXG01000111">
    <property type="protein sequence ID" value="GME43934.1"/>
    <property type="molecule type" value="Genomic_DNA"/>
</dbReference>
<evidence type="ECO:0000313" key="2">
    <source>
        <dbReference type="Proteomes" id="UP001165186"/>
    </source>
</evidence>
<gene>
    <name evidence="1" type="primary">g11916</name>
    <name evidence="1" type="ORF">NpPPO83_00011916</name>
</gene>
<name>A0ACB5SJF3_9PEZI</name>
<protein>
    <submittedName>
        <fullName evidence="1">Mfs efflux protein</fullName>
    </submittedName>
</protein>
<proteinExistence type="predicted"/>
<reference evidence="1" key="1">
    <citation type="submission" date="2024-09" db="EMBL/GenBank/DDBJ databases">
        <title>Draft Genome Sequences of Neofusicoccum parvum.</title>
        <authorList>
            <person name="Ashida A."/>
            <person name="Camagna M."/>
            <person name="Tanaka A."/>
            <person name="Takemoto D."/>
        </authorList>
    </citation>
    <scope>NUCLEOTIDE SEQUENCE</scope>
    <source>
        <strain evidence="1">PPO83</strain>
    </source>
</reference>